<sequence length="317" mass="35927">MTHLSDKQLLEKMRNFPDYELTGDQRDKVMMAIRANKENNKKVNFYWRKAGAICAILAILIIAPILLLENLKGEKANQPGNLIPMAVSAVHFPLIDESGNPTRAEYNFGIPNKVSILSPPEWVAEDYRGVGKLLIFLWGEKENLLNKKLQIIGIHTDTGLELEMTNNLILSSSPYDATAHAVTSFKVFPHSGNWNLKFMLEGKEYATFSIYVKEPYVQVGDSTLLISQEDLQIGHYKDVSLDITGSNLPEQIEVESFNLEDKKKEVFIFKDKMDFIRADTMQNGSMYTGELTLRKSGKYRLKILDHSAIVEVKKAEP</sequence>
<dbReference type="KEGG" id="bda:FSZ17_18200"/>
<reference evidence="3" key="1">
    <citation type="submission" date="2019-08" db="EMBL/GenBank/DDBJ databases">
        <authorList>
            <person name="Zheng X."/>
        </authorList>
    </citation>
    <scope>NUCLEOTIDE SEQUENCE [LARGE SCALE GENOMIC DNA]</scope>
    <source>
        <strain evidence="3">FJAT-25496</strain>
    </source>
</reference>
<dbReference type="Proteomes" id="UP000321555">
    <property type="component" value="Chromosome"/>
</dbReference>
<dbReference type="AlphaFoldDB" id="A0A5B8ZC13"/>
<evidence type="ECO:0000313" key="3">
    <source>
        <dbReference type="Proteomes" id="UP000321555"/>
    </source>
</evidence>
<keyword evidence="1" id="KW-0472">Membrane</keyword>
<evidence type="ECO:0008006" key="4">
    <source>
        <dbReference type="Google" id="ProtNLM"/>
    </source>
</evidence>
<name>A0A5B8ZC13_CYTDA</name>
<keyword evidence="1" id="KW-1133">Transmembrane helix</keyword>
<evidence type="ECO:0000313" key="2">
    <source>
        <dbReference type="EMBL" id="QED49046.1"/>
    </source>
</evidence>
<keyword evidence="1" id="KW-0812">Transmembrane</keyword>
<feature type="transmembrane region" description="Helical" evidence="1">
    <location>
        <begin position="50"/>
        <end position="68"/>
    </location>
</feature>
<keyword evidence="3" id="KW-1185">Reference proteome</keyword>
<gene>
    <name evidence="2" type="ORF">FSZ17_18200</name>
</gene>
<protein>
    <recommendedName>
        <fullName evidence="4">DUF4179 domain-containing protein</fullName>
    </recommendedName>
</protein>
<dbReference type="OrthoDB" id="2838751at2"/>
<dbReference type="RefSeq" id="WP_057772274.1">
    <property type="nucleotide sequence ID" value="NZ_CP042593.1"/>
</dbReference>
<dbReference type="STRING" id="1742359.GCA_001439625_02811"/>
<proteinExistence type="predicted"/>
<organism evidence="2 3">
    <name type="scientific">Cytobacillus dafuensis</name>
    <name type="common">Bacillus dafuensis</name>
    <dbReference type="NCBI Taxonomy" id="1742359"/>
    <lineage>
        <taxon>Bacteria</taxon>
        <taxon>Bacillati</taxon>
        <taxon>Bacillota</taxon>
        <taxon>Bacilli</taxon>
        <taxon>Bacillales</taxon>
        <taxon>Bacillaceae</taxon>
        <taxon>Cytobacillus</taxon>
    </lineage>
</organism>
<accession>A0A5B8ZC13</accession>
<dbReference type="Gene3D" id="2.60.40.3830">
    <property type="match status" value="1"/>
</dbReference>
<evidence type="ECO:0000256" key="1">
    <source>
        <dbReference type="SAM" id="Phobius"/>
    </source>
</evidence>
<dbReference type="EMBL" id="CP042593">
    <property type="protein sequence ID" value="QED49046.1"/>
    <property type="molecule type" value="Genomic_DNA"/>
</dbReference>